<dbReference type="EMBL" id="AYYV01000080">
    <property type="protein sequence ID" value="KRM49793.1"/>
    <property type="molecule type" value="Genomic_DNA"/>
</dbReference>
<keyword evidence="1" id="KW-1133">Transmembrane helix</keyword>
<name>A0A8E1UZZ3_LENKE</name>
<gene>
    <name evidence="2" type="ORF">FC95_GL000205</name>
</gene>
<reference evidence="2 3" key="1">
    <citation type="journal article" date="2015" name="Genome Announc.">
        <title>Expanding the biotechnology potential of lactobacilli through comparative genomics of 213 strains and associated genera.</title>
        <authorList>
            <person name="Sun Z."/>
            <person name="Harris H.M."/>
            <person name="McCann A."/>
            <person name="Guo C."/>
            <person name="Argimon S."/>
            <person name="Zhang W."/>
            <person name="Yang X."/>
            <person name="Jeffery I.B."/>
            <person name="Cooney J.C."/>
            <person name="Kagawa T.F."/>
            <person name="Liu W."/>
            <person name="Song Y."/>
            <person name="Salvetti E."/>
            <person name="Wrobel A."/>
            <person name="Rasinkangas P."/>
            <person name="Parkhill J."/>
            <person name="Rea M.C."/>
            <person name="O'Sullivan O."/>
            <person name="Ritari J."/>
            <person name="Douillard F.P."/>
            <person name="Paul Ross R."/>
            <person name="Yang R."/>
            <person name="Briner A.E."/>
            <person name="Felis G.E."/>
            <person name="de Vos W.M."/>
            <person name="Barrangou R."/>
            <person name="Klaenhammer T.R."/>
            <person name="Caufield P.W."/>
            <person name="Cui Y."/>
            <person name="Zhang H."/>
            <person name="O'Toole P.W."/>
        </authorList>
    </citation>
    <scope>NUCLEOTIDE SEQUENCE [LARGE SCALE GENOMIC DNA]</scope>
    <source>
        <strain evidence="2 3">DSM 20587</strain>
    </source>
</reference>
<keyword evidence="1" id="KW-0472">Membrane</keyword>
<organism evidence="2 3">
    <name type="scientific">Lentilactobacillus kefiri DSM 20587 = JCM 5818</name>
    <dbReference type="NCBI Taxonomy" id="1423764"/>
    <lineage>
        <taxon>Bacteria</taxon>
        <taxon>Bacillati</taxon>
        <taxon>Bacillota</taxon>
        <taxon>Bacilli</taxon>
        <taxon>Lactobacillales</taxon>
        <taxon>Lactobacillaceae</taxon>
        <taxon>Lentilactobacillus</taxon>
    </lineage>
</organism>
<protein>
    <submittedName>
        <fullName evidence="2">Uncharacterized protein</fullName>
    </submittedName>
</protein>
<evidence type="ECO:0000256" key="1">
    <source>
        <dbReference type="SAM" id="Phobius"/>
    </source>
</evidence>
<evidence type="ECO:0000313" key="2">
    <source>
        <dbReference type="EMBL" id="KRM49793.1"/>
    </source>
</evidence>
<dbReference type="AlphaFoldDB" id="A0A8E1UZZ3"/>
<comment type="caution">
    <text evidence="2">The sequence shown here is derived from an EMBL/GenBank/DDBJ whole genome shotgun (WGS) entry which is preliminary data.</text>
</comment>
<accession>A0A8E1UZZ3</accession>
<feature type="transmembrane region" description="Helical" evidence="1">
    <location>
        <begin position="46"/>
        <end position="66"/>
    </location>
</feature>
<proteinExistence type="predicted"/>
<keyword evidence="1" id="KW-0812">Transmembrane</keyword>
<sequence length="74" mass="8769">MKRRIILKFNKLFYKSFNFWLGFIMFLGGISLFPAVAPNNPVFSNWWWINLAEFLFGLSLLIEGLIQKPKNSRK</sequence>
<evidence type="ECO:0000313" key="3">
    <source>
        <dbReference type="Proteomes" id="UP000051164"/>
    </source>
</evidence>
<dbReference type="Proteomes" id="UP000051164">
    <property type="component" value="Unassembled WGS sequence"/>
</dbReference>
<feature type="transmembrane region" description="Helical" evidence="1">
    <location>
        <begin position="12"/>
        <end position="34"/>
    </location>
</feature>